<feature type="chain" id="PRO_5039072786" evidence="2">
    <location>
        <begin position="23"/>
        <end position="120"/>
    </location>
</feature>
<feature type="signal peptide" evidence="2">
    <location>
        <begin position="1"/>
        <end position="22"/>
    </location>
</feature>
<dbReference type="Proteomes" id="UP000823850">
    <property type="component" value="Unassembled WGS sequence"/>
</dbReference>
<reference evidence="3" key="1">
    <citation type="journal article" date="2021" name="PeerJ">
        <title>Extensive microbial diversity within the chicken gut microbiome revealed by metagenomics and culture.</title>
        <authorList>
            <person name="Gilroy R."/>
            <person name="Ravi A."/>
            <person name="Getino M."/>
            <person name="Pursley I."/>
            <person name="Horton D.L."/>
            <person name="Alikhan N.F."/>
            <person name="Baker D."/>
            <person name="Gharbi K."/>
            <person name="Hall N."/>
            <person name="Watson M."/>
            <person name="Adriaenssens E.M."/>
            <person name="Foster-Nyarko E."/>
            <person name="Jarju S."/>
            <person name="Secka A."/>
            <person name="Antonio M."/>
            <person name="Oren A."/>
            <person name="Chaudhuri R.R."/>
            <person name="La Ragione R."/>
            <person name="Hildebrand F."/>
            <person name="Pallen M.J."/>
        </authorList>
    </citation>
    <scope>NUCLEOTIDE SEQUENCE</scope>
    <source>
        <strain evidence="3">ChiW19-6364</strain>
    </source>
</reference>
<sequence>MKKHVMAFLMCMVLSFSLTSCTGCGDDETAREDVQASSQEEEQEEEPAGEEAQENDTSAQDSQQETETSDTGEEAEESTEENSESSSDGGAASETGDFQGLEVQNEIEIELEEGQGVAGG</sequence>
<dbReference type="EMBL" id="DWUX01000129">
    <property type="protein sequence ID" value="HJD39759.1"/>
    <property type="molecule type" value="Genomic_DNA"/>
</dbReference>
<feature type="compositionally biased region" description="Acidic residues" evidence="1">
    <location>
        <begin position="39"/>
        <end position="54"/>
    </location>
</feature>
<gene>
    <name evidence="3" type="ORF">H9913_06990</name>
</gene>
<feature type="region of interest" description="Disordered" evidence="1">
    <location>
        <begin position="21"/>
        <end position="120"/>
    </location>
</feature>
<evidence type="ECO:0000313" key="3">
    <source>
        <dbReference type="EMBL" id="HJD39759.1"/>
    </source>
</evidence>
<accession>A0A9D2R738</accession>
<feature type="compositionally biased region" description="Acidic residues" evidence="1">
    <location>
        <begin position="67"/>
        <end position="83"/>
    </location>
</feature>
<reference evidence="3" key="2">
    <citation type="submission" date="2021-04" db="EMBL/GenBank/DDBJ databases">
        <authorList>
            <person name="Gilroy R."/>
        </authorList>
    </citation>
    <scope>NUCLEOTIDE SEQUENCE</scope>
    <source>
        <strain evidence="3">ChiW19-6364</strain>
    </source>
</reference>
<evidence type="ECO:0000313" key="4">
    <source>
        <dbReference type="Proteomes" id="UP000823850"/>
    </source>
</evidence>
<evidence type="ECO:0000256" key="1">
    <source>
        <dbReference type="SAM" id="MobiDB-lite"/>
    </source>
</evidence>
<name>A0A9D2R738_9FIRM</name>
<dbReference type="AlphaFoldDB" id="A0A9D2R738"/>
<evidence type="ECO:0000256" key="2">
    <source>
        <dbReference type="SAM" id="SignalP"/>
    </source>
</evidence>
<dbReference type="PROSITE" id="PS51257">
    <property type="entry name" value="PROKAR_LIPOPROTEIN"/>
    <property type="match status" value="1"/>
</dbReference>
<keyword evidence="2" id="KW-0732">Signal</keyword>
<protein>
    <submittedName>
        <fullName evidence="3">Uncharacterized protein</fullName>
    </submittedName>
</protein>
<comment type="caution">
    <text evidence="3">The sequence shown here is derived from an EMBL/GenBank/DDBJ whole genome shotgun (WGS) entry which is preliminary data.</text>
</comment>
<proteinExistence type="predicted"/>
<organism evidence="3 4">
    <name type="scientific">Candidatus Blautia stercoripullorum</name>
    <dbReference type="NCBI Taxonomy" id="2838502"/>
    <lineage>
        <taxon>Bacteria</taxon>
        <taxon>Bacillati</taxon>
        <taxon>Bacillota</taxon>
        <taxon>Clostridia</taxon>
        <taxon>Lachnospirales</taxon>
        <taxon>Lachnospiraceae</taxon>
        <taxon>Blautia</taxon>
    </lineage>
</organism>
<feature type="compositionally biased region" description="Low complexity" evidence="1">
    <location>
        <begin position="84"/>
        <end position="104"/>
    </location>
</feature>